<dbReference type="AlphaFoldDB" id="A0A0A9F8W3"/>
<protein>
    <submittedName>
        <fullName evidence="1">Uncharacterized protein</fullName>
    </submittedName>
</protein>
<reference evidence="1" key="2">
    <citation type="journal article" date="2015" name="Data Brief">
        <title>Shoot transcriptome of the giant reed, Arundo donax.</title>
        <authorList>
            <person name="Barrero R.A."/>
            <person name="Guerrero F.D."/>
            <person name="Moolhuijzen P."/>
            <person name="Goolsby J.A."/>
            <person name="Tidwell J."/>
            <person name="Bellgard S.E."/>
            <person name="Bellgard M.I."/>
        </authorList>
    </citation>
    <scope>NUCLEOTIDE SEQUENCE</scope>
    <source>
        <tissue evidence="1">Shoot tissue taken approximately 20 cm above the soil surface</tissue>
    </source>
</reference>
<name>A0A0A9F8W3_ARUDO</name>
<proteinExistence type="predicted"/>
<sequence length="41" mass="4577">MRECVQGFPSESARCTRQAPSPAAYSEGHVQFHHMRADSDV</sequence>
<reference evidence="1" key="1">
    <citation type="submission" date="2014-09" db="EMBL/GenBank/DDBJ databases">
        <authorList>
            <person name="Magalhaes I.L.F."/>
            <person name="Oliveira U."/>
            <person name="Santos F.R."/>
            <person name="Vidigal T.H.D.A."/>
            <person name="Brescovit A.D."/>
            <person name="Santos A.J."/>
        </authorList>
    </citation>
    <scope>NUCLEOTIDE SEQUENCE</scope>
    <source>
        <tissue evidence="1">Shoot tissue taken approximately 20 cm above the soil surface</tissue>
    </source>
</reference>
<evidence type="ECO:0000313" key="1">
    <source>
        <dbReference type="EMBL" id="JAE09490.1"/>
    </source>
</evidence>
<accession>A0A0A9F8W3</accession>
<dbReference type="EMBL" id="GBRH01188406">
    <property type="protein sequence ID" value="JAE09490.1"/>
    <property type="molecule type" value="Transcribed_RNA"/>
</dbReference>
<organism evidence="1">
    <name type="scientific">Arundo donax</name>
    <name type="common">Giant reed</name>
    <name type="synonym">Donax arundinaceus</name>
    <dbReference type="NCBI Taxonomy" id="35708"/>
    <lineage>
        <taxon>Eukaryota</taxon>
        <taxon>Viridiplantae</taxon>
        <taxon>Streptophyta</taxon>
        <taxon>Embryophyta</taxon>
        <taxon>Tracheophyta</taxon>
        <taxon>Spermatophyta</taxon>
        <taxon>Magnoliopsida</taxon>
        <taxon>Liliopsida</taxon>
        <taxon>Poales</taxon>
        <taxon>Poaceae</taxon>
        <taxon>PACMAD clade</taxon>
        <taxon>Arundinoideae</taxon>
        <taxon>Arundineae</taxon>
        <taxon>Arundo</taxon>
    </lineage>
</organism>